<sequence>MPVRRALPRWRPSATYPRRVATREISDAQSPDFAHALRSLHESRLRPEVRLTEVPAPSRLAPHAVAMTADIFDASDGEDLATGRFVLLHDPSEPEPWGGAWRVVTFARAELEPEVAGDPMLGAVGWSWLTDALQAHGITPGNLAGTVTRVVSESFADLEEREPDVEMEIRASWTPADSAVGVHLQAWADMLGTVGGLPPLPAGVTALPGRRR</sequence>
<dbReference type="EMBL" id="FWXN01000013">
    <property type="protein sequence ID" value="SMC90480.1"/>
    <property type="molecule type" value="Genomic_DNA"/>
</dbReference>
<evidence type="ECO:0000313" key="2">
    <source>
        <dbReference type="Proteomes" id="UP000192634"/>
    </source>
</evidence>
<proteinExistence type="predicted"/>
<evidence type="ECO:0008006" key="3">
    <source>
        <dbReference type="Google" id="ProtNLM"/>
    </source>
</evidence>
<name>A0A1W2CZ86_9MICO</name>
<dbReference type="InterPro" id="IPR021555">
    <property type="entry name" value="DUF3000"/>
</dbReference>
<accession>A0A1W2CZ86</accession>
<dbReference type="Pfam" id="PF11452">
    <property type="entry name" value="DUF3000"/>
    <property type="match status" value="1"/>
</dbReference>
<gene>
    <name evidence="1" type="ORF">SAMN06296429_1139</name>
</gene>
<dbReference type="Proteomes" id="UP000192634">
    <property type="component" value="Unassembled WGS sequence"/>
</dbReference>
<dbReference type="AlphaFoldDB" id="A0A1W2CZ86"/>
<protein>
    <recommendedName>
        <fullName evidence="3">Enoyl-CoA hydratase</fullName>
    </recommendedName>
</protein>
<evidence type="ECO:0000313" key="1">
    <source>
        <dbReference type="EMBL" id="SMC90480.1"/>
    </source>
</evidence>
<reference evidence="1 2" key="1">
    <citation type="submission" date="2017-04" db="EMBL/GenBank/DDBJ databases">
        <authorList>
            <person name="Afonso C.L."/>
            <person name="Miller P.J."/>
            <person name="Scott M.A."/>
            <person name="Spackman E."/>
            <person name="Goraichik I."/>
            <person name="Dimitrov K.M."/>
            <person name="Suarez D.L."/>
            <person name="Swayne D.E."/>
        </authorList>
    </citation>
    <scope>NUCLEOTIDE SEQUENCE [LARGE SCALE GENOMIC DNA]</scope>
    <source>
        <strain evidence="1 2">CGMCC 1.12511</strain>
    </source>
</reference>
<organism evidence="1 2">
    <name type="scientific">Janibacter indicus</name>
    <dbReference type="NCBI Taxonomy" id="857417"/>
    <lineage>
        <taxon>Bacteria</taxon>
        <taxon>Bacillati</taxon>
        <taxon>Actinomycetota</taxon>
        <taxon>Actinomycetes</taxon>
        <taxon>Micrococcales</taxon>
        <taxon>Intrasporangiaceae</taxon>
        <taxon>Janibacter</taxon>
    </lineage>
</organism>